<feature type="region of interest" description="Disordered" evidence="1">
    <location>
        <begin position="61"/>
        <end position="80"/>
    </location>
</feature>
<organism evidence="2 3">
    <name type="scientific">Elysia crispata</name>
    <name type="common">lettuce slug</name>
    <dbReference type="NCBI Taxonomy" id="231223"/>
    <lineage>
        <taxon>Eukaryota</taxon>
        <taxon>Metazoa</taxon>
        <taxon>Spiralia</taxon>
        <taxon>Lophotrochozoa</taxon>
        <taxon>Mollusca</taxon>
        <taxon>Gastropoda</taxon>
        <taxon>Heterobranchia</taxon>
        <taxon>Euthyneura</taxon>
        <taxon>Panpulmonata</taxon>
        <taxon>Sacoglossa</taxon>
        <taxon>Placobranchoidea</taxon>
        <taxon>Plakobranchidae</taxon>
        <taxon>Elysia</taxon>
    </lineage>
</organism>
<name>A0AAE1ATQ2_9GAST</name>
<comment type="caution">
    <text evidence="2">The sequence shown here is derived from an EMBL/GenBank/DDBJ whole genome shotgun (WGS) entry which is preliminary data.</text>
</comment>
<proteinExistence type="predicted"/>
<dbReference type="Proteomes" id="UP001283361">
    <property type="component" value="Unassembled WGS sequence"/>
</dbReference>
<evidence type="ECO:0000256" key="1">
    <source>
        <dbReference type="SAM" id="MobiDB-lite"/>
    </source>
</evidence>
<dbReference type="AlphaFoldDB" id="A0AAE1ATQ2"/>
<dbReference type="EMBL" id="JAWDGP010001275">
    <property type="protein sequence ID" value="KAK3793181.1"/>
    <property type="molecule type" value="Genomic_DNA"/>
</dbReference>
<accession>A0AAE1ATQ2</accession>
<feature type="compositionally biased region" description="Basic and acidic residues" evidence="1">
    <location>
        <begin position="63"/>
        <end position="80"/>
    </location>
</feature>
<evidence type="ECO:0000313" key="3">
    <source>
        <dbReference type="Proteomes" id="UP001283361"/>
    </source>
</evidence>
<sequence>MPFQPLLFTNVQRLSRNGGDTGTNSCPEHEKNVILVQILAPVSRFIETCLSCGRPAKQFPYKTEGRGKKQLARAEERKQEETPPHFYRSWFQTCRASRQRLTGWAESGATALNLVIVNEIGLEVRPRFPARSRARWISNCSIFMPHRLLSVLQVARLGRRQTTVASENLVKQTYL</sequence>
<evidence type="ECO:0000313" key="2">
    <source>
        <dbReference type="EMBL" id="KAK3793181.1"/>
    </source>
</evidence>
<keyword evidence="3" id="KW-1185">Reference proteome</keyword>
<protein>
    <submittedName>
        <fullName evidence="2">Uncharacterized protein</fullName>
    </submittedName>
</protein>
<reference evidence="2" key="1">
    <citation type="journal article" date="2023" name="G3 (Bethesda)">
        <title>A reference genome for the long-term kleptoplast-retaining sea slug Elysia crispata morphotype clarki.</title>
        <authorList>
            <person name="Eastman K.E."/>
            <person name="Pendleton A.L."/>
            <person name="Shaikh M.A."/>
            <person name="Suttiyut T."/>
            <person name="Ogas R."/>
            <person name="Tomko P."/>
            <person name="Gavelis G."/>
            <person name="Widhalm J.R."/>
            <person name="Wisecaver J.H."/>
        </authorList>
    </citation>
    <scope>NUCLEOTIDE SEQUENCE</scope>
    <source>
        <strain evidence="2">ECLA1</strain>
    </source>
</reference>
<gene>
    <name evidence="2" type="ORF">RRG08_009480</name>
</gene>